<keyword evidence="3" id="KW-1185">Reference proteome</keyword>
<feature type="compositionally biased region" description="Polar residues" evidence="1">
    <location>
        <begin position="77"/>
        <end position="87"/>
    </location>
</feature>
<feature type="compositionally biased region" description="Basic and acidic residues" evidence="1">
    <location>
        <begin position="61"/>
        <end position="73"/>
    </location>
</feature>
<protein>
    <submittedName>
        <fullName evidence="2">Uncharacterized protein</fullName>
    </submittedName>
</protein>
<evidence type="ECO:0000256" key="1">
    <source>
        <dbReference type="SAM" id="MobiDB-lite"/>
    </source>
</evidence>
<accession>A0A919L8K9</accession>
<sequence length="100" mass="11258">MTITDAIHQAVLKIPKKAWTPAYDTDGTERPGAWVEEITDIPDLTTWPKDMRLPPLGTREAGTRRLPATDRVRGPSNPHTPAFTSSCVRRHPRIRKFTGE</sequence>
<feature type="region of interest" description="Disordered" evidence="1">
    <location>
        <begin position="45"/>
        <end position="100"/>
    </location>
</feature>
<dbReference type="AlphaFoldDB" id="A0A919L8K9"/>
<feature type="compositionally biased region" description="Basic residues" evidence="1">
    <location>
        <begin position="88"/>
        <end position="100"/>
    </location>
</feature>
<reference evidence="2" key="2">
    <citation type="submission" date="2020-09" db="EMBL/GenBank/DDBJ databases">
        <authorList>
            <person name="Sun Q."/>
            <person name="Zhou Y."/>
        </authorList>
    </citation>
    <scope>NUCLEOTIDE SEQUENCE</scope>
    <source>
        <strain evidence="2">CGMCC 4.7403</strain>
    </source>
</reference>
<organism evidence="2 3">
    <name type="scientific">Streptomyces capitiformicae</name>
    <dbReference type="NCBI Taxonomy" id="2014920"/>
    <lineage>
        <taxon>Bacteria</taxon>
        <taxon>Bacillati</taxon>
        <taxon>Actinomycetota</taxon>
        <taxon>Actinomycetes</taxon>
        <taxon>Kitasatosporales</taxon>
        <taxon>Streptomycetaceae</taxon>
        <taxon>Streptomyces</taxon>
    </lineage>
</organism>
<evidence type="ECO:0000313" key="2">
    <source>
        <dbReference type="EMBL" id="GHH87958.1"/>
    </source>
</evidence>
<evidence type="ECO:0000313" key="3">
    <source>
        <dbReference type="Proteomes" id="UP000603227"/>
    </source>
</evidence>
<proteinExistence type="predicted"/>
<dbReference type="EMBL" id="BNAT01000009">
    <property type="protein sequence ID" value="GHH87958.1"/>
    <property type="molecule type" value="Genomic_DNA"/>
</dbReference>
<dbReference type="Proteomes" id="UP000603227">
    <property type="component" value="Unassembled WGS sequence"/>
</dbReference>
<comment type="caution">
    <text evidence="2">The sequence shown here is derived from an EMBL/GenBank/DDBJ whole genome shotgun (WGS) entry which is preliminary data.</text>
</comment>
<reference evidence="2" key="1">
    <citation type="journal article" date="2014" name="Int. J. Syst. Evol. Microbiol.">
        <title>Complete genome sequence of Corynebacterium casei LMG S-19264T (=DSM 44701T), isolated from a smear-ripened cheese.</title>
        <authorList>
            <consortium name="US DOE Joint Genome Institute (JGI-PGF)"/>
            <person name="Walter F."/>
            <person name="Albersmeier A."/>
            <person name="Kalinowski J."/>
            <person name="Ruckert C."/>
        </authorList>
    </citation>
    <scope>NUCLEOTIDE SEQUENCE</scope>
    <source>
        <strain evidence="2">CGMCC 4.7403</strain>
    </source>
</reference>
<gene>
    <name evidence="2" type="ORF">GCM10017771_31270</name>
</gene>
<name>A0A919L8K9_9ACTN</name>